<reference evidence="2 3" key="1">
    <citation type="submission" date="2015-01" db="EMBL/GenBank/DDBJ databases">
        <title>Genome Assembly of Bacillus badius MTCC 1458.</title>
        <authorList>
            <person name="Verma A."/>
            <person name="Khatri I."/>
            <person name="Mual P."/>
            <person name="Subramanian S."/>
            <person name="Krishnamurthi S."/>
        </authorList>
    </citation>
    <scope>NUCLEOTIDE SEQUENCE [LARGE SCALE GENOMIC DNA]</scope>
    <source>
        <strain evidence="2 3">MTCC 1458</strain>
    </source>
</reference>
<feature type="compositionally biased region" description="Basic and acidic residues" evidence="1">
    <location>
        <begin position="39"/>
        <end position="63"/>
    </location>
</feature>
<dbReference type="EMBL" id="JXLP01000015">
    <property type="protein sequence ID" value="KIL77310.1"/>
    <property type="molecule type" value="Genomic_DNA"/>
</dbReference>
<evidence type="ECO:0000313" key="3">
    <source>
        <dbReference type="Proteomes" id="UP000031982"/>
    </source>
</evidence>
<feature type="region of interest" description="Disordered" evidence="1">
    <location>
        <begin position="38"/>
        <end position="63"/>
    </location>
</feature>
<organism evidence="2 3">
    <name type="scientific">Bacillus badius</name>
    <dbReference type="NCBI Taxonomy" id="1455"/>
    <lineage>
        <taxon>Bacteria</taxon>
        <taxon>Bacillati</taxon>
        <taxon>Bacillota</taxon>
        <taxon>Bacilli</taxon>
        <taxon>Bacillales</taxon>
        <taxon>Bacillaceae</taxon>
        <taxon>Pseudobacillus</taxon>
    </lineage>
</organism>
<protein>
    <submittedName>
        <fullName evidence="2">Uncharacterized protein</fullName>
    </submittedName>
</protein>
<proteinExistence type="predicted"/>
<comment type="caution">
    <text evidence="2">The sequence shown here is derived from an EMBL/GenBank/DDBJ whole genome shotgun (WGS) entry which is preliminary data.</text>
</comment>
<evidence type="ECO:0000256" key="1">
    <source>
        <dbReference type="SAM" id="MobiDB-lite"/>
    </source>
</evidence>
<dbReference type="Proteomes" id="UP000031982">
    <property type="component" value="Unassembled WGS sequence"/>
</dbReference>
<gene>
    <name evidence="2" type="ORF">SD77_1553</name>
</gene>
<keyword evidence="3" id="KW-1185">Reference proteome</keyword>
<sequence length="63" mass="7247">MSTFFFLLFIVTWKPDCFPQEVWQKERLGHIARAAGSKEPNKADLVVKSDTAKRPPEKLPKAF</sequence>
<evidence type="ECO:0000313" key="2">
    <source>
        <dbReference type="EMBL" id="KIL77310.1"/>
    </source>
</evidence>
<name>A0ABR5ARQ6_BACBA</name>
<accession>A0ABR5ARQ6</accession>